<evidence type="ECO:0000313" key="14">
    <source>
        <dbReference type="Proteomes" id="UP000515156"/>
    </source>
</evidence>
<dbReference type="FunFam" id="3.30.500.10:FF:000001">
    <property type="entry name" value="H-2 class I histocompatibility antigen, alpha chain"/>
    <property type="match status" value="1"/>
</dbReference>
<dbReference type="InterPro" id="IPR007110">
    <property type="entry name" value="Ig-like_dom"/>
</dbReference>
<dbReference type="FunCoup" id="A0A6P7XIT8">
    <property type="interactions" value="486"/>
</dbReference>
<evidence type="ECO:0000256" key="6">
    <source>
        <dbReference type="ARBA" id="ARBA00022989"/>
    </source>
</evidence>
<dbReference type="KEGG" id="muo:115464332"/>
<keyword evidence="8" id="KW-1015">Disulfide bond</keyword>
<comment type="subcellular location">
    <subcellularLocation>
        <location evidence="1">Membrane</location>
        <topology evidence="1">Single-pass type I membrane protein</topology>
    </subcellularLocation>
</comment>
<evidence type="ECO:0000256" key="3">
    <source>
        <dbReference type="ARBA" id="ARBA00022692"/>
    </source>
</evidence>
<evidence type="ECO:0000256" key="9">
    <source>
        <dbReference type="ARBA" id="ARBA00023180"/>
    </source>
</evidence>
<dbReference type="PANTHER" id="PTHR16675:SF242">
    <property type="entry name" value="MAJOR HISTOCOMPATIBILITY COMPLEX CLASS I-RELATED GENE PROTEIN"/>
    <property type="match status" value="1"/>
</dbReference>
<keyword evidence="7 11" id="KW-0472">Membrane</keyword>
<evidence type="ECO:0000313" key="15">
    <source>
        <dbReference type="RefSeq" id="XP_030050580.1"/>
    </source>
</evidence>
<dbReference type="Gene3D" id="2.60.40.10">
    <property type="entry name" value="Immunoglobulins"/>
    <property type="match status" value="1"/>
</dbReference>
<dbReference type="SUPFAM" id="SSF48726">
    <property type="entry name" value="Immunoglobulin"/>
    <property type="match status" value="1"/>
</dbReference>
<evidence type="ECO:0000256" key="2">
    <source>
        <dbReference type="ARBA" id="ARBA00022451"/>
    </source>
</evidence>
<dbReference type="RefSeq" id="XP_030050580.1">
    <property type="nucleotide sequence ID" value="XM_030194720.1"/>
</dbReference>
<name>A0A6P7XIT8_9AMPH</name>
<dbReference type="SMART" id="SM00407">
    <property type="entry name" value="IGc1"/>
    <property type="match status" value="1"/>
</dbReference>
<dbReference type="PROSITE" id="PS50835">
    <property type="entry name" value="IG_LIKE"/>
    <property type="match status" value="1"/>
</dbReference>
<dbReference type="SUPFAM" id="SSF54452">
    <property type="entry name" value="MHC antigen-recognition domain"/>
    <property type="match status" value="1"/>
</dbReference>
<dbReference type="InterPro" id="IPR013783">
    <property type="entry name" value="Ig-like_fold"/>
</dbReference>
<dbReference type="AlphaFoldDB" id="A0A6P7XIT8"/>
<dbReference type="InterPro" id="IPR050208">
    <property type="entry name" value="MHC_class-I_related"/>
</dbReference>
<keyword evidence="9" id="KW-0325">Glycoprotein</keyword>
<dbReference type="Pfam" id="PF00129">
    <property type="entry name" value="MHC_I"/>
    <property type="match status" value="1"/>
</dbReference>
<dbReference type="PRINTS" id="PR01638">
    <property type="entry name" value="MHCCLASSI"/>
</dbReference>
<dbReference type="PROSITE" id="PS00290">
    <property type="entry name" value="IG_MHC"/>
    <property type="match status" value="1"/>
</dbReference>
<sequence length="389" mass="44156">MFSGVKMRIVPVFLFFLGLLCLSDASTGSHSLRYFYTGVSDPGLGFPEYYSVGYVDDKPIRWYDSVSQQSEPRAQWIAKNVGPEYWERSTQNQRSWQQTFKANVKIAMDRYNQSRGVHSFQLMYGCERDRDGSTRGFFQYAYDGQDFISLDKDRLIWVPAMVGAEITEQKWNADRSFAERLKGYLEQTCIEWLQKYIQYGTKELDSKVRPSVKVWDRKPEGRSTTLHCQVTGFYPRDIEVKWVKNGEVILHGTAAKDILPNHDGTYQIQESVEINPKEESTYSCHVDHSSLPESLSVLWEPKSSLSIGIIIGVIAGVLLLIIAVVAGVIVYKKKQKGEEPVPSYSFPTDGVTQMVLQTDWLGGYNAAPGKCPEPQILSPWGFTAVCRFG</sequence>
<reference evidence="15" key="1">
    <citation type="submission" date="2025-08" db="UniProtKB">
        <authorList>
            <consortium name="RefSeq"/>
        </authorList>
    </citation>
    <scope>IDENTIFICATION</scope>
</reference>
<dbReference type="InterPro" id="IPR036179">
    <property type="entry name" value="Ig-like_dom_sf"/>
</dbReference>
<dbReference type="GO" id="GO:0005615">
    <property type="term" value="C:extracellular space"/>
    <property type="evidence" value="ECO:0007669"/>
    <property type="project" value="TreeGrafter"/>
</dbReference>
<dbReference type="InterPro" id="IPR003006">
    <property type="entry name" value="Ig/MHC_CS"/>
</dbReference>
<dbReference type="FunFam" id="2.60.40.10:FF:000204">
    <property type="entry name" value="Major histocompatibility complex, class I-related protein"/>
    <property type="match status" value="1"/>
</dbReference>
<comment type="similarity">
    <text evidence="10">Belongs to the MHC class I family.</text>
</comment>
<evidence type="ECO:0000259" key="13">
    <source>
        <dbReference type="PROSITE" id="PS50835"/>
    </source>
</evidence>
<keyword evidence="2" id="KW-0490">MHC I</keyword>
<dbReference type="InterPro" id="IPR011161">
    <property type="entry name" value="MHC_I-like_Ag-recog"/>
</dbReference>
<dbReference type="InterPro" id="IPR001039">
    <property type="entry name" value="MHC_I_a_a1/a2"/>
</dbReference>
<dbReference type="GO" id="GO:0009897">
    <property type="term" value="C:external side of plasma membrane"/>
    <property type="evidence" value="ECO:0007669"/>
    <property type="project" value="TreeGrafter"/>
</dbReference>
<dbReference type="Pfam" id="PF07654">
    <property type="entry name" value="C1-set"/>
    <property type="match status" value="1"/>
</dbReference>
<evidence type="ECO:0000256" key="5">
    <source>
        <dbReference type="ARBA" id="ARBA00022859"/>
    </source>
</evidence>
<evidence type="ECO:0000256" key="11">
    <source>
        <dbReference type="SAM" id="Phobius"/>
    </source>
</evidence>
<dbReference type="InterPro" id="IPR003597">
    <property type="entry name" value="Ig_C1-set"/>
</dbReference>
<evidence type="ECO:0000256" key="1">
    <source>
        <dbReference type="ARBA" id="ARBA00004479"/>
    </source>
</evidence>
<keyword evidence="5" id="KW-0391">Immunity</keyword>
<dbReference type="Proteomes" id="UP000515156">
    <property type="component" value="Chromosome 3"/>
</dbReference>
<dbReference type="InParanoid" id="A0A6P7XIT8"/>
<evidence type="ECO:0000256" key="7">
    <source>
        <dbReference type="ARBA" id="ARBA00023136"/>
    </source>
</evidence>
<dbReference type="PANTHER" id="PTHR16675">
    <property type="entry name" value="MHC CLASS I-RELATED"/>
    <property type="match status" value="1"/>
</dbReference>
<dbReference type="GeneID" id="115464332"/>
<feature type="chain" id="PRO_5027820376" evidence="12">
    <location>
        <begin position="26"/>
        <end position="389"/>
    </location>
</feature>
<dbReference type="GO" id="GO:0042612">
    <property type="term" value="C:MHC class I protein complex"/>
    <property type="evidence" value="ECO:0007669"/>
    <property type="project" value="UniProtKB-KW"/>
</dbReference>
<keyword evidence="14" id="KW-1185">Reference proteome</keyword>
<feature type="signal peptide" evidence="12">
    <location>
        <begin position="1"/>
        <end position="25"/>
    </location>
</feature>
<feature type="domain" description="Ig-like" evidence="13">
    <location>
        <begin position="210"/>
        <end position="296"/>
    </location>
</feature>
<proteinExistence type="inferred from homology"/>
<evidence type="ECO:0000256" key="4">
    <source>
        <dbReference type="ARBA" id="ARBA00022729"/>
    </source>
</evidence>
<dbReference type="InterPro" id="IPR037055">
    <property type="entry name" value="MHC_I-like_Ag-recog_sf"/>
</dbReference>
<keyword evidence="4 12" id="KW-0732">Signal</keyword>
<accession>A0A6P7XIT8</accession>
<organism evidence="14 15">
    <name type="scientific">Microcaecilia unicolor</name>
    <dbReference type="NCBI Taxonomy" id="1415580"/>
    <lineage>
        <taxon>Eukaryota</taxon>
        <taxon>Metazoa</taxon>
        <taxon>Chordata</taxon>
        <taxon>Craniata</taxon>
        <taxon>Vertebrata</taxon>
        <taxon>Euteleostomi</taxon>
        <taxon>Amphibia</taxon>
        <taxon>Gymnophiona</taxon>
        <taxon>Siphonopidae</taxon>
        <taxon>Microcaecilia</taxon>
    </lineage>
</organism>
<dbReference type="Gene3D" id="3.30.500.10">
    <property type="entry name" value="MHC class I-like antigen recognition-like"/>
    <property type="match status" value="1"/>
</dbReference>
<evidence type="ECO:0000256" key="8">
    <source>
        <dbReference type="ARBA" id="ARBA00023157"/>
    </source>
</evidence>
<protein>
    <submittedName>
        <fullName evidence="15">Major histocompatibility complex class I-related gene protein-like</fullName>
    </submittedName>
</protein>
<dbReference type="InterPro" id="IPR011162">
    <property type="entry name" value="MHC_I/II-like_Ag-recog"/>
</dbReference>
<keyword evidence="6 11" id="KW-1133">Transmembrane helix</keyword>
<dbReference type="CDD" id="cd21029">
    <property type="entry name" value="IgC1_CD1"/>
    <property type="match status" value="1"/>
</dbReference>
<dbReference type="OrthoDB" id="8936120at2759"/>
<evidence type="ECO:0000256" key="10">
    <source>
        <dbReference type="RuleBase" id="RU004439"/>
    </source>
</evidence>
<keyword evidence="3 11" id="KW-0812">Transmembrane</keyword>
<dbReference type="GO" id="GO:0006955">
    <property type="term" value="P:immune response"/>
    <property type="evidence" value="ECO:0007669"/>
    <property type="project" value="TreeGrafter"/>
</dbReference>
<evidence type="ECO:0000256" key="12">
    <source>
        <dbReference type="SAM" id="SignalP"/>
    </source>
</evidence>
<feature type="transmembrane region" description="Helical" evidence="11">
    <location>
        <begin position="305"/>
        <end position="331"/>
    </location>
</feature>
<dbReference type="GO" id="GO:0002474">
    <property type="term" value="P:antigen processing and presentation of peptide antigen via MHC class I"/>
    <property type="evidence" value="ECO:0007669"/>
    <property type="project" value="UniProtKB-KW"/>
</dbReference>
<gene>
    <name evidence="15" type="primary">LOC115464332</name>
</gene>